<dbReference type="Pfam" id="PF02492">
    <property type="entry name" value="cobW"/>
    <property type="match status" value="1"/>
</dbReference>
<gene>
    <name evidence="7" type="ORF">J0P97_02810</name>
</gene>
<evidence type="ECO:0000256" key="5">
    <source>
        <dbReference type="ARBA" id="ARBA00049117"/>
    </source>
</evidence>
<dbReference type="InterPro" id="IPR027417">
    <property type="entry name" value="P-loop_NTPase"/>
</dbReference>
<dbReference type="PANTHER" id="PTHR13748:SF62">
    <property type="entry name" value="COBW DOMAIN-CONTAINING PROTEIN"/>
    <property type="match status" value="1"/>
</dbReference>
<dbReference type="Proteomes" id="UP000740605">
    <property type="component" value="Unassembled WGS sequence"/>
</dbReference>
<dbReference type="InterPro" id="IPR003495">
    <property type="entry name" value="CobW/HypB/UreG_nucleotide-bd"/>
</dbReference>
<evidence type="ECO:0000313" key="8">
    <source>
        <dbReference type="Proteomes" id="UP000740605"/>
    </source>
</evidence>
<feature type="domain" description="CobW C-terminal" evidence="6">
    <location>
        <begin position="245"/>
        <end position="333"/>
    </location>
</feature>
<reference evidence="7 8" key="1">
    <citation type="submission" date="2021-03" db="EMBL/GenBank/DDBJ databases">
        <title>Microbacterium pauli sp. nov., isolated from microfiltered milk.</title>
        <authorList>
            <person name="Bellassi P."/>
            <person name="Fontana A."/>
            <person name="Callegari M.L."/>
            <person name="Lorenzo M."/>
            <person name="Cappa F."/>
        </authorList>
    </citation>
    <scope>NUCLEOTIDE SEQUENCE [LARGE SCALE GENOMIC DNA]</scope>
    <source>
        <strain evidence="7 8">DSM 18909</strain>
    </source>
</reference>
<name>A0ABS5XS66_9MICO</name>
<sequence length="356" mass="38139">MPHRDPAVGRFGRVPVVAITGHLGAGKTSLLNHLLRTPGARIGVVVNDFGALNVDAALVTGQVDDAAGISGGCLCCLPDAGGFDDALERLAHPRLRLDVILVEASGVADPAALARVIRFSGVERVRPGGLIDVIDAVEHFRTIDTRPEPPARYGAATLVVIGKSDLLPRAERTATLQRIAERVRERNPHAQLALSRQGRIDPALVFDAVREDDPDDELPIAALVREEAERAHHGRPSEHPDHEHAHAASVALAGSVDPTALIDLLEDPPAGAYRLKGRVRVRGPRAERGYLVNLVGRTVHIAPLPDPPAVGELVAIGLHLDAVDAQRRMEAVSAVPVERPDAAGLRRLQRYRRLSD</sequence>
<dbReference type="SUPFAM" id="SSF90002">
    <property type="entry name" value="Hypothetical protein YjiA, C-terminal domain"/>
    <property type="match status" value="1"/>
</dbReference>
<keyword evidence="3" id="KW-0143">Chaperone</keyword>
<evidence type="ECO:0000256" key="4">
    <source>
        <dbReference type="ARBA" id="ARBA00034320"/>
    </source>
</evidence>
<evidence type="ECO:0000256" key="2">
    <source>
        <dbReference type="ARBA" id="ARBA00022801"/>
    </source>
</evidence>
<comment type="similarity">
    <text evidence="4">Belongs to the SIMIBI class G3E GTPase family. ZNG1 subfamily.</text>
</comment>
<evidence type="ECO:0000313" key="7">
    <source>
        <dbReference type="EMBL" id="MBT8797004.1"/>
    </source>
</evidence>
<dbReference type="SUPFAM" id="SSF52540">
    <property type="entry name" value="P-loop containing nucleoside triphosphate hydrolases"/>
    <property type="match status" value="1"/>
</dbReference>
<dbReference type="EMBL" id="JAFLHG010000002">
    <property type="protein sequence ID" value="MBT8797004.1"/>
    <property type="molecule type" value="Genomic_DNA"/>
</dbReference>
<keyword evidence="2" id="KW-0378">Hydrolase</keyword>
<dbReference type="Gene3D" id="3.40.50.300">
    <property type="entry name" value="P-loop containing nucleotide triphosphate hydrolases"/>
    <property type="match status" value="1"/>
</dbReference>
<dbReference type="RefSeq" id="WP_215486255.1">
    <property type="nucleotide sequence ID" value="NZ_BAAAPJ010000001.1"/>
</dbReference>
<evidence type="ECO:0000259" key="6">
    <source>
        <dbReference type="SMART" id="SM00833"/>
    </source>
</evidence>
<dbReference type="InterPro" id="IPR036627">
    <property type="entry name" value="CobW-likC_sf"/>
</dbReference>
<proteinExistence type="inferred from homology"/>
<dbReference type="PANTHER" id="PTHR13748">
    <property type="entry name" value="COBW-RELATED"/>
    <property type="match status" value="1"/>
</dbReference>
<organism evidence="7 8">
    <name type="scientific">Microbacterium flavum</name>
    <dbReference type="NCBI Taxonomy" id="415216"/>
    <lineage>
        <taxon>Bacteria</taxon>
        <taxon>Bacillati</taxon>
        <taxon>Actinomycetota</taxon>
        <taxon>Actinomycetes</taxon>
        <taxon>Micrococcales</taxon>
        <taxon>Microbacteriaceae</taxon>
        <taxon>Microbacterium</taxon>
    </lineage>
</organism>
<dbReference type="Gene3D" id="3.30.1220.10">
    <property type="entry name" value="CobW-like, C-terminal domain"/>
    <property type="match status" value="1"/>
</dbReference>
<dbReference type="InterPro" id="IPR011629">
    <property type="entry name" value="CobW-like_C"/>
</dbReference>
<evidence type="ECO:0000256" key="1">
    <source>
        <dbReference type="ARBA" id="ARBA00022741"/>
    </source>
</evidence>
<accession>A0ABS5XS66</accession>
<evidence type="ECO:0000256" key="3">
    <source>
        <dbReference type="ARBA" id="ARBA00023186"/>
    </source>
</evidence>
<dbReference type="Pfam" id="PF07683">
    <property type="entry name" value="CobW_C"/>
    <property type="match status" value="1"/>
</dbReference>
<keyword evidence="8" id="KW-1185">Reference proteome</keyword>
<protein>
    <submittedName>
        <fullName evidence="7">GTP-binding protein</fullName>
    </submittedName>
</protein>
<comment type="catalytic activity">
    <reaction evidence="5">
        <text>GTP + H2O = GDP + phosphate + H(+)</text>
        <dbReference type="Rhea" id="RHEA:19669"/>
        <dbReference type="ChEBI" id="CHEBI:15377"/>
        <dbReference type="ChEBI" id="CHEBI:15378"/>
        <dbReference type="ChEBI" id="CHEBI:37565"/>
        <dbReference type="ChEBI" id="CHEBI:43474"/>
        <dbReference type="ChEBI" id="CHEBI:58189"/>
    </reaction>
    <physiologicalReaction direction="left-to-right" evidence="5">
        <dbReference type="Rhea" id="RHEA:19670"/>
    </physiologicalReaction>
</comment>
<comment type="caution">
    <text evidence="7">The sequence shown here is derived from an EMBL/GenBank/DDBJ whole genome shotgun (WGS) entry which is preliminary data.</text>
</comment>
<dbReference type="SMART" id="SM00833">
    <property type="entry name" value="CobW_C"/>
    <property type="match status" value="1"/>
</dbReference>
<keyword evidence="1" id="KW-0547">Nucleotide-binding</keyword>
<dbReference type="InterPro" id="IPR051316">
    <property type="entry name" value="Zinc-reg_GTPase_activator"/>
</dbReference>